<dbReference type="Gene3D" id="1.25.40.10">
    <property type="entry name" value="Tetratricopeptide repeat domain"/>
    <property type="match status" value="2"/>
</dbReference>
<dbReference type="InterPro" id="IPR011990">
    <property type="entry name" value="TPR-like_helical_dom_sf"/>
</dbReference>
<dbReference type="AlphaFoldDB" id="A0A9P4NSN1"/>
<dbReference type="OrthoDB" id="5086500at2759"/>
<keyword evidence="2" id="KW-1185">Reference proteome</keyword>
<dbReference type="Proteomes" id="UP000800235">
    <property type="component" value="Unassembled WGS sequence"/>
</dbReference>
<evidence type="ECO:0000313" key="1">
    <source>
        <dbReference type="EMBL" id="KAF2430668.1"/>
    </source>
</evidence>
<dbReference type="InterPro" id="IPR027417">
    <property type="entry name" value="P-loop_NTPase"/>
</dbReference>
<dbReference type="Pfam" id="PF13424">
    <property type="entry name" value="TPR_12"/>
    <property type="match status" value="1"/>
</dbReference>
<reference evidence="1" key="1">
    <citation type="journal article" date="2020" name="Stud. Mycol.">
        <title>101 Dothideomycetes genomes: a test case for predicting lifestyles and emergence of pathogens.</title>
        <authorList>
            <person name="Haridas S."/>
            <person name="Albert R."/>
            <person name="Binder M."/>
            <person name="Bloem J."/>
            <person name="Labutti K."/>
            <person name="Salamov A."/>
            <person name="Andreopoulos B."/>
            <person name="Baker S."/>
            <person name="Barry K."/>
            <person name="Bills G."/>
            <person name="Bluhm B."/>
            <person name="Cannon C."/>
            <person name="Castanera R."/>
            <person name="Culley D."/>
            <person name="Daum C."/>
            <person name="Ezra D."/>
            <person name="Gonzalez J."/>
            <person name="Henrissat B."/>
            <person name="Kuo A."/>
            <person name="Liang C."/>
            <person name="Lipzen A."/>
            <person name="Lutzoni F."/>
            <person name="Magnuson J."/>
            <person name="Mondo S."/>
            <person name="Nolan M."/>
            <person name="Ohm R."/>
            <person name="Pangilinan J."/>
            <person name="Park H.-J."/>
            <person name="Ramirez L."/>
            <person name="Alfaro M."/>
            <person name="Sun H."/>
            <person name="Tritt A."/>
            <person name="Yoshinaga Y."/>
            <person name="Zwiers L.-H."/>
            <person name="Turgeon B."/>
            <person name="Goodwin S."/>
            <person name="Spatafora J."/>
            <person name="Crous P."/>
            <person name="Grigoriev I."/>
        </authorList>
    </citation>
    <scope>NUCLEOTIDE SEQUENCE</scope>
    <source>
        <strain evidence="1">CBS 130266</strain>
    </source>
</reference>
<dbReference type="PANTHER" id="PTHR46082:SF6">
    <property type="entry name" value="AAA+ ATPASE DOMAIN-CONTAINING PROTEIN-RELATED"/>
    <property type="match status" value="1"/>
</dbReference>
<dbReference type="Pfam" id="PF13374">
    <property type="entry name" value="TPR_10"/>
    <property type="match status" value="1"/>
</dbReference>
<evidence type="ECO:0000313" key="2">
    <source>
        <dbReference type="Proteomes" id="UP000800235"/>
    </source>
</evidence>
<dbReference type="SUPFAM" id="SSF48452">
    <property type="entry name" value="TPR-like"/>
    <property type="match status" value="2"/>
</dbReference>
<dbReference type="PANTHER" id="PTHR46082">
    <property type="entry name" value="ATP/GTP-BINDING PROTEIN-RELATED"/>
    <property type="match status" value="1"/>
</dbReference>
<dbReference type="SUPFAM" id="SSF52540">
    <property type="entry name" value="P-loop containing nucleoside triphosphate hydrolases"/>
    <property type="match status" value="1"/>
</dbReference>
<proteinExistence type="predicted"/>
<evidence type="ECO:0008006" key="3">
    <source>
        <dbReference type="Google" id="ProtNLM"/>
    </source>
</evidence>
<dbReference type="InterPro" id="IPR053137">
    <property type="entry name" value="NLR-like"/>
</dbReference>
<accession>A0A9P4NSN1</accession>
<protein>
    <recommendedName>
        <fullName evidence="3">AAA+ ATPase domain-containing protein</fullName>
    </recommendedName>
</protein>
<gene>
    <name evidence="1" type="ORF">EJ08DRAFT_697146</name>
</gene>
<name>A0A9P4NSN1_9PEZI</name>
<sequence>MFEAIENIVNSLGTATLLGDLDGAIRILESLNSTGSESAVTVLLEQIKDLIEITASIHELSTDRRRNSSATLGFLSASDLIHLRPVLYGTAATTEECSELISALQSSLNGIAQERSLIGYVTPESRLKNQPWYSEIYKALGLRTEVLRLLSSAINLLYHKHDADENGNLTATARNYASTLQFQITLVEPKLHNSAEHDTIALRSAIAAAKAVTIHVPASTNKHFAVARSVKSFYTGREKQMAKLKTAFEDTTYIGQKRFVIYGLGGSGKTELAIKYAEEYQDRIWGVFFVDGSSRKNASGSYSEIATIGGVEPNEKAAKMWLRTRDLPWLLIIDNVDDDEVNLDDLLPSGSKGSILITSRNPAHKSYGNVGQRFLELRPMEKEEAHELILKAAEEPRPWAVSVKDCATTICQALGFLPLALVHAAKAILTDHCTWPGYLTYYERQIQRIRRGRLHRRDRSLSRNKNRLGEDSDSISVFSTYEILYQSLQSSQEERFRDAVELLHVFSFLHFQNIRLDILLNASTNPFKEAQQREKDAKEDQALQRKITNRKPKSWGTWLRELSVGLARCMDTPPPLPAVLKNSDGLKQSVFENEVHIRLSEAMSVLTKRSLVMKQDRVEDRYSMHPLVHKWVRERPEMLISHQALWCQVAMTTLAKSILLPPLDDTGVGRKTRRELLPHIVHVRNCQVTIADRLEENKGLRNSFWPTTAQTSTRFGRLQADQFARFSRVYSECGLFDEALQLQLRVRSFVADMLGEDHPLSIRLTLFASGTLWELSRTTEATQFQRRAYQNCKDSLGEHHPLTLDVTDLLGSALLLKGRYTEAHTLHKKNVEEVRKLYGEHHEKTFKALRSLGRVHSRWMEYEEASRLHQIAWEGMKECLGETHLETLSCLEDLAMSFVRHDGEPYENMDAHLVKSHERMEFVYDQRRRLLGREQPYTLLAYFYWAQVKAACHQQEEAERMMREVISTAGVNVSEEHTVVLAAKAHYARVLTQLGRCDEAAELLRTLILKPQYRRTTDEDGDHPDRIAAMWFLAGCQEKQDKIQDALDSCEEMLAALQGIGGNGRGMNHKFRLMLLKKIDELRIKPRESS</sequence>
<organism evidence="1 2">
    <name type="scientific">Tothia fuscella</name>
    <dbReference type="NCBI Taxonomy" id="1048955"/>
    <lineage>
        <taxon>Eukaryota</taxon>
        <taxon>Fungi</taxon>
        <taxon>Dikarya</taxon>
        <taxon>Ascomycota</taxon>
        <taxon>Pezizomycotina</taxon>
        <taxon>Dothideomycetes</taxon>
        <taxon>Pleosporomycetidae</taxon>
        <taxon>Venturiales</taxon>
        <taxon>Cylindrosympodiaceae</taxon>
        <taxon>Tothia</taxon>
    </lineage>
</organism>
<dbReference type="Gene3D" id="3.40.50.300">
    <property type="entry name" value="P-loop containing nucleotide triphosphate hydrolases"/>
    <property type="match status" value="1"/>
</dbReference>
<comment type="caution">
    <text evidence="1">The sequence shown here is derived from an EMBL/GenBank/DDBJ whole genome shotgun (WGS) entry which is preliminary data.</text>
</comment>
<dbReference type="EMBL" id="MU007037">
    <property type="protein sequence ID" value="KAF2430668.1"/>
    <property type="molecule type" value="Genomic_DNA"/>
</dbReference>